<feature type="compositionally biased region" description="Low complexity" evidence="1">
    <location>
        <begin position="582"/>
        <end position="592"/>
    </location>
</feature>
<dbReference type="GO" id="GO:0030036">
    <property type="term" value="P:actin cytoskeleton organization"/>
    <property type="evidence" value="ECO:0007669"/>
    <property type="project" value="TreeGrafter"/>
</dbReference>
<name>A0A564Z3J1_HYMDI</name>
<feature type="chain" id="PRO_5021785646" evidence="2">
    <location>
        <begin position="20"/>
        <end position="1037"/>
    </location>
</feature>
<evidence type="ECO:0000313" key="3">
    <source>
        <dbReference type="EMBL" id="VUZ53986.1"/>
    </source>
</evidence>
<feature type="region of interest" description="Disordered" evidence="1">
    <location>
        <begin position="63"/>
        <end position="135"/>
    </location>
</feature>
<feature type="region of interest" description="Disordered" evidence="1">
    <location>
        <begin position="880"/>
        <end position="945"/>
    </location>
</feature>
<feature type="compositionally biased region" description="Basic and acidic residues" evidence="1">
    <location>
        <begin position="323"/>
        <end position="336"/>
    </location>
</feature>
<gene>
    <name evidence="3" type="ORF">WMSIL1_LOCUS12175</name>
</gene>
<feature type="region of interest" description="Disordered" evidence="1">
    <location>
        <begin position="780"/>
        <end position="848"/>
    </location>
</feature>
<keyword evidence="2" id="KW-0732">Signal</keyword>
<feature type="region of interest" description="Disordered" evidence="1">
    <location>
        <begin position="669"/>
        <end position="691"/>
    </location>
</feature>
<feature type="region of interest" description="Disordered" evidence="1">
    <location>
        <begin position="312"/>
        <end position="640"/>
    </location>
</feature>
<feature type="compositionally biased region" description="Low complexity" evidence="1">
    <location>
        <begin position="375"/>
        <end position="396"/>
    </location>
</feature>
<feature type="region of interest" description="Disordered" evidence="1">
    <location>
        <begin position="195"/>
        <end position="223"/>
    </location>
</feature>
<feature type="compositionally biased region" description="Low complexity" evidence="1">
    <location>
        <begin position="925"/>
        <end position="938"/>
    </location>
</feature>
<organism evidence="3 4">
    <name type="scientific">Hymenolepis diminuta</name>
    <name type="common">Rat tapeworm</name>
    <dbReference type="NCBI Taxonomy" id="6216"/>
    <lineage>
        <taxon>Eukaryota</taxon>
        <taxon>Metazoa</taxon>
        <taxon>Spiralia</taxon>
        <taxon>Lophotrochozoa</taxon>
        <taxon>Platyhelminthes</taxon>
        <taxon>Cestoda</taxon>
        <taxon>Eucestoda</taxon>
        <taxon>Cyclophyllidea</taxon>
        <taxon>Hymenolepididae</taxon>
        <taxon>Hymenolepis</taxon>
    </lineage>
</organism>
<dbReference type="Proteomes" id="UP000321570">
    <property type="component" value="Unassembled WGS sequence"/>
</dbReference>
<feature type="signal peptide" evidence="2">
    <location>
        <begin position="1"/>
        <end position="19"/>
    </location>
</feature>
<feature type="non-terminal residue" evidence="3">
    <location>
        <position position="1"/>
    </location>
</feature>
<protein>
    <submittedName>
        <fullName evidence="3">Uncharacterized protein</fullName>
    </submittedName>
</protein>
<feature type="compositionally biased region" description="Basic and acidic residues" evidence="1">
    <location>
        <begin position="402"/>
        <end position="422"/>
    </location>
</feature>
<feature type="compositionally biased region" description="Polar residues" evidence="1">
    <location>
        <begin position="94"/>
        <end position="103"/>
    </location>
</feature>
<dbReference type="GO" id="GO:0003779">
    <property type="term" value="F:actin binding"/>
    <property type="evidence" value="ECO:0007669"/>
    <property type="project" value="TreeGrafter"/>
</dbReference>
<evidence type="ECO:0000256" key="1">
    <source>
        <dbReference type="SAM" id="MobiDB-lite"/>
    </source>
</evidence>
<dbReference type="PANTHER" id="PTHR12751:SF18">
    <property type="entry name" value="PHOSPHATASE AND ACTIN REGULATOR 1"/>
    <property type="match status" value="1"/>
</dbReference>
<feature type="compositionally biased region" description="Acidic residues" evidence="1">
    <location>
        <begin position="423"/>
        <end position="434"/>
    </location>
</feature>
<accession>A0A564Z3J1</accession>
<proteinExistence type="predicted"/>
<feature type="compositionally biased region" description="Basic residues" evidence="1">
    <location>
        <begin position="443"/>
        <end position="458"/>
    </location>
</feature>
<feature type="compositionally biased region" description="Low complexity" evidence="1">
    <location>
        <begin position="780"/>
        <end position="796"/>
    </location>
</feature>
<dbReference type="PANTHER" id="PTHR12751">
    <property type="entry name" value="PHOSPHATASE AND ACTIN REGULATOR PHACTR"/>
    <property type="match status" value="1"/>
</dbReference>
<feature type="compositionally biased region" description="Polar residues" evidence="1">
    <location>
        <begin position="838"/>
        <end position="848"/>
    </location>
</feature>
<keyword evidence="4" id="KW-1185">Reference proteome</keyword>
<dbReference type="EMBL" id="CABIJS010000588">
    <property type="protein sequence ID" value="VUZ53986.1"/>
    <property type="molecule type" value="Genomic_DNA"/>
</dbReference>
<evidence type="ECO:0000313" key="4">
    <source>
        <dbReference type="Proteomes" id="UP000321570"/>
    </source>
</evidence>
<sequence length="1037" mass="114265">FTHIWIFLIPWRCIGSGSGLSICRFPSIFYIQIQNNLLHLLTSNMVLRLQKLRERFKMLKTSYSDRPTTNDDAVESSAAEMNGDSPIIMKDKGSISTEVNDSPVSPHEKVPPKLQRRPRISSREKSRAITKLTDPPKGIRLKLKTTTIQALATESDSGTDVNIRIDKPPIEEKPIVPASSLSSGFPTIPSVISTTSGLSTTTTVSSSSSATTKTTSSTSLPSITPSISFVSSTESGVSPKFDDESVKVDVNNGTNSRPLSSPRIKRIDDDISETESNISDMKLTENVTAIPITGTSNDSILNGNRPPFILKRQDSTVENSEYTPERKLNRSVDTRLRNNGGIVAKGEEIVKNEPEEESDVSVSVSLSSDEDNSDEGNSSSSSENSSSSSDSLSSDGESSESESSRHLSAVERRKSLGERDPFTDENEVFFDGDEVFIPVQRVSSKRYNRRPTSRKRHAASNDDEIVKTDAITDLPSRLRPKRSPSPRNRRQSSPGSLDELEQHRLPRSGSLPPILSPKLLEEDLDEPGQTDREASKIDSSPQNNSLSPQNRSSPRQRRYDDGEENQTVVNLERADIMNVTRLSAPAAASLPPVQRPTKFTSSARLDISLANKTTEEESKRKVVLQDSPSSPLPKGVLQSPNGNTYVLPRVHAQSLSRPKSYTIIRVGPKEEEQQQVGMPSPPVSLPRPKSLMDPVRRKSEIVHLNDSQQMPMTSTPYTPSPTYSASISHVTRPTYITGSSVRRRLSDVQDTASELSNTINGSSTSKRYVYPDGVIFHTSGSYNSTSASNISSNVSSLPRTDSRRSQPKIIPASPTSKSRSLAPNQSYQQQHHHHRHSNGTANNGVHTNESISFDSSIQANLIGNGGSVEMLDAPSQPYRRATVGARGHQTRPRSFLEIQPTLPSPLSSAPIGINGSMEKSVLRTSSSQPPASMPSSSSNGRNNGFFTSNGKIRFKNFAHKDRKGEENGYVHTRAGSRTRFSTSLEVIEADEYDRRSEKTWIKLTPSDKASIREELNLYKSNEMKVHEDSRQYTRFHR</sequence>
<feature type="compositionally biased region" description="Polar residues" evidence="1">
    <location>
        <begin position="813"/>
        <end position="827"/>
    </location>
</feature>
<dbReference type="AlphaFoldDB" id="A0A564Z3J1"/>
<feature type="compositionally biased region" description="Basic residues" evidence="1">
    <location>
        <begin position="478"/>
        <end position="490"/>
    </location>
</feature>
<evidence type="ECO:0000256" key="2">
    <source>
        <dbReference type="SAM" id="SignalP"/>
    </source>
</evidence>
<reference evidence="3 4" key="1">
    <citation type="submission" date="2019-07" db="EMBL/GenBank/DDBJ databases">
        <authorList>
            <person name="Jastrzebski P J."/>
            <person name="Paukszto L."/>
            <person name="Jastrzebski P J."/>
        </authorList>
    </citation>
    <scope>NUCLEOTIDE SEQUENCE [LARGE SCALE GENOMIC DNA]</scope>
    <source>
        <strain evidence="3 4">WMS-il1</strain>
    </source>
</reference>
<feature type="compositionally biased region" description="Low complexity" evidence="1">
    <location>
        <begin position="539"/>
        <end position="553"/>
    </location>
</feature>